<feature type="domain" description="Protein kinase" evidence="5">
    <location>
        <begin position="30"/>
        <end position="295"/>
    </location>
</feature>
<dbReference type="InterPro" id="IPR011009">
    <property type="entry name" value="Kinase-like_dom_sf"/>
</dbReference>
<evidence type="ECO:0000256" key="1">
    <source>
        <dbReference type="ARBA" id="ARBA00022741"/>
    </source>
</evidence>
<keyword evidence="4" id="KW-0472">Membrane</keyword>
<gene>
    <name evidence="6" type="ORF">H9625_05870</name>
</gene>
<dbReference type="CDD" id="cd14014">
    <property type="entry name" value="STKc_PknB_like"/>
    <property type="match status" value="1"/>
</dbReference>
<feature type="transmembrane region" description="Helical" evidence="4">
    <location>
        <begin position="312"/>
        <end position="329"/>
    </location>
</feature>
<evidence type="ECO:0000256" key="4">
    <source>
        <dbReference type="SAM" id="Phobius"/>
    </source>
</evidence>
<dbReference type="EMBL" id="JACSPP010000012">
    <property type="protein sequence ID" value="MBD8039978.1"/>
    <property type="molecule type" value="Genomic_DNA"/>
</dbReference>
<dbReference type="InterPro" id="IPR017441">
    <property type="entry name" value="Protein_kinase_ATP_BS"/>
</dbReference>
<keyword evidence="4" id="KW-0812">Transmembrane</keyword>
<dbReference type="GO" id="GO:0004674">
    <property type="term" value="F:protein serine/threonine kinase activity"/>
    <property type="evidence" value="ECO:0007669"/>
    <property type="project" value="UniProtKB-KW"/>
</dbReference>
<dbReference type="RefSeq" id="WP_087248474.1">
    <property type="nucleotide sequence ID" value="NZ_JACSPP010000012.1"/>
</dbReference>
<evidence type="ECO:0000256" key="2">
    <source>
        <dbReference type="ARBA" id="ARBA00022840"/>
    </source>
</evidence>
<dbReference type="PROSITE" id="PS00108">
    <property type="entry name" value="PROTEIN_KINASE_ST"/>
    <property type="match status" value="1"/>
</dbReference>
<protein>
    <submittedName>
        <fullName evidence="6">Serine/threonine protein kinase</fullName>
    </submittedName>
</protein>
<dbReference type="Gene3D" id="1.10.510.10">
    <property type="entry name" value="Transferase(Phosphotransferase) domain 1"/>
    <property type="match status" value="1"/>
</dbReference>
<feature type="binding site" evidence="3">
    <location>
        <position position="59"/>
    </location>
    <ligand>
        <name>ATP</name>
        <dbReference type="ChEBI" id="CHEBI:30616"/>
    </ligand>
</feature>
<dbReference type="InterPro" id="IPR000719">
    <property type="entry name" value="Prot_kinase_dom"/>
</dbReference>
<dbReference type="PANTHER" id="PTHR44167:SF30">
    <property type="entry name" value="PHOSPHORYLASE KINASE"/>
    <property type="match status" value="1"/>
</dbReference>
<name>A0ABR8Y6Y7_9BACT</name>
<sequence length="330" mass="37289">MNNNTVQQVYQREGDPHIYLQVSGQWYYYDPNSTPLGNGAMGTVYLGFSCNSNQRVAIKRVKDIYANNKMIRERAKQEASLSFSHPNLVQMIGLCEYNPDYGPIFILSGYVAGITLETHVREQLNALPPADRIEKISNEICNVLDALQYLHSRGVVHRDVKPSNVMIENGSTVKLMDLGIARMSGGNKYSSFGFIGTPQYAAPEQILRDSADTEINAQTDIYSTGITFYELLTGHNPFKTNIEAEILSRQISMKLPYDKKIPRRLYNVILKATEKSPSKRFKSALEFKLAIKEALQGESNPIKEMFEEHKKLIISIAVLLFVLLIILFII</sequence>
<reference evidence="6 7" key="1">
    <citation type="submission" date="2020-08" db="EMBL/GenBank/DDBJ databases">
        <title>A Genomic Blueprint of the Chicken Gut Microbiome.</title>
        <authorList>
            <person name="Gilroy R."/>
            <person name="Ravi A."/>
            <person name="Getino M."/>
            <person name="Pursley I."/>
            <person name="Horton D.L."/>
            <person name="Alikhan N.-F."/>
            <person name="Baker D."/>
            <person name="Gharbi K."/>
            <person name="Hall N."/>
            <person name="Watson M."/>
            <person name="Adriaenssens E.M."/>
            <person name="Foster-Nyarko E."/>
            <person name="Jarju S."/>
            <person name="Secka A."/>
            <person name="Antonio M."/>
            <person name="Oren A."/>
            <person name="Chaudhuri R."/>
            <person name="La Ragione R.M."/>
            <person name="Hildebrand F."/>
            <person name="Pallen M.J."/>
        </authorList>
    </citation>
    <scope>NUCLEOTIDE SEQUENCE [LARGE SCALE GENOMIC DNA]</scope>
    <source>
        <strain evidence="6 7">Sa1CVN1</strain>
    </source>
</reference>
<keyword evidence="1 3" id="KW-0547">Nucleotide-binding</keyword>
<dbReference type="PANTHER" id="PTHR44167">
    <property type="entry name" value="OVARIAN-SPECIFIC SERINE/THREONINE-PROTEIN KINASE LOK-RELATED"/>
    <property type="match status" value="1"/>
</dbReference>
<evidence type="ECO:0000259" key="5">
    <source>
        <dbReference type="PROSITE" id="PS50011"/>
    </source>
</evidence>
<dbReference type="PROSITE" id="PS00107">
    <property type="entry name" value="PROTEIN_KINASE_ATP"/>
    <property type="match status" value="1"/>
</dbReference>
<keyword evidence="6" id="KW-0808">Transferase</keyword>
<dbReference type="Proteomes" id="UP000620874">
    <property type="component" value="Unassembled WGS sequence"/>
</dbReference>
<evidence type="ECO:0000313" key="6">
    <source>
        <dbReference type="EMBL" id="MBD8039978.1"/>
    </source>
</evidence>
<organism evidence="6 7">
    <name type="scientific">Phocaeicola intestinalis</name>
    <dbReference type="NCBI Taxonomy" id="2762212"/>
    <lineage>
        <taxon>Bacteria</taxon>
        <taxon>Pseudomonadati</taxon>
        <taxon>Bacteroidota</taxon>
        <taxon>Bacteroidia</taxon>
        <taxon>Bacteroidales</taxon>
        <taxon>Bacteroidaceae</taxon>
        <taxon>Phocaeicola</taxon>
    </lineage>
</organism>
<keyword evidence="6" id="KW-0418">Kinase</keyword>
<comment type="caution">
    <text evidence="6">The sequence shown here is derived from an EMBL/GenBank/DDBJ whole genome shotgun (WGS) entry which is preliminary data.</text>
</comment>
<keyword evidence="6" id="KW-0723">Serine/threonine-protein kinase</keyword>
<keyword evidence="7" id="KW-1185">Reference proteome</keyword>
<keyword evidence="2 3" id="KW-0067">ATP-binding</keyword>
<evidence type="ECO:0000256" key="3">
    <source>
        <dbReference type="PROSITE-ProRule" id="PRU10141"/>
    </source>
</evidence>
<keyword evidence="4" id="KW-1133">Transmembrane helix</keyword>
<evidence type="ECO:0000313" key="7">
    <source>
        <dbReference type="Proteomes" id="UP000620874"/>
    </source>
</evidence>
<dbReference type="Pfam" id="PF00069">
    <property type="entry name" value="Pkinase"/>
    <property type="match status" value="1"/>
</dbReference>
<dbReference type="PROSITE" id="PS50011">
    <property type="entry name" value="PROTEIN_KINASE_DOM"/>
    <property type="match status" value="1"/>
</dbReference>
<dbReference type="InterPro" id="IPR008271">
    <property type="entry name" value="Ser/Thr_kinase_AS"/>
</dbReference>
<dbReference type="SUPFAM" id="SSF56112">
    <property type="entry name" value="Protein kinase-like (PK-like)"/>
    <property type="match status" value="1"/>
</dbReference>
<accession>A0ABR8Y6Y7</accession>
<proteinExistence type="predicted"/>
<dbReference type="SMART" id="SM00220">
    <property type="entry name" value="S_TKc"/>
    <property type="match status" value="1"/>
</dbReference>